<evidence type="ECO:0000256" key="1">
    <source>
        <dbReference type="SAM" id="Phobius"/>
    </source>
</evidence>
<keyword evidence="1" id="KW-0472">Membrane</keyword>
<reference evidence="2" key="1">
    <citation type="submission" date="2019-09" db="EMBL/GenBank/DDBJ databases">
        <title>Characterisation of the sponge microbiome using genome-centric metagenomics.</title>
        <authorList>
            <person name="Engelberts J.P."/>
            <person name="Robbins S.J."/>
            <person name="De Goeij J.M."/>
            <person name="Aranda M."/>
            <person name="Bell S.C."/>
            <person name="Webster N.S."/>
        </authorList>
    </citation>
    <scope>NUCLEOTIDE SEQUENCE</scope>
    <source>
        <strain evidence="2">SB0664_bin_27</strain>
    </source>
</reference>
<keyword evidence="1" id="KW-1133">Transmembrane helix</keyword>
<accession>A0A6B0YYW8</accession>
<sequence>MKVYRNLPAIKSREQRGRRIALGGLAILFVGLLASFTPNWFPPDEPTSNALTGFIQRYWTVVSFGALAVGFIASNVGSYYINRFAPRRWPGSKRVARPDELVENGLKGFDDKYSLFLWGLDEVPYILVGPSGVRVFLVRSDKGTVRVYGDRWRERFSLGRLLTFLNREGLGNPVREIEETERKVRELLQEGESSGELAVNAADIPIESAAVFINPAMQLEIENPSMPVLRVDQLKKYVRTKSDHQLNAGDVRAVTDYLLSVSALA</sequence>
<feature type="transmembrane region" description="Helical" evidence="1">
    <location>
        <begin position="58"/>
        <end position="81"/>
    </location>
</feature>
<evidence type="ECO:0008006" key="3">
    <source>
        <dbReference type="Google" id="ProtNLM"/>
    </source>
</evidence>
<proteinExistence type="predicted"/>
<protein>
    <recommendedName>
        <fullName evidence="3">NERD domain-containing protein</fullName>
    </recommendedName>
</protein>
<comment type="caution">
    <text evidence="2">The sequence shown here is derived from an EMBL/GenBank/DDBJ whole genome shotgun (WGS) entry which is preliminary data.</text>
</comment>
<name>A0A6B0YYW8_9CHLR</name>
<dbReference type="AlphaFoldDB" id="A0A6B0YYW8"/>
<organism evidence="2">
    <name type="scientific">Caldilineaceae bacterium SB0664_bin_27</name>
    <dbReference type="NCBI Taxonomy" id="2605260"/>
    <lineage>
        <taxon>Bacteria</taxon>
        <taxon>Bacillati</taxon>
        <taxon>Chloroflexota</taxon>
        <taxon>Caldilineae</taxon>
        <taxon>Caldilineales</taxon>
        <taxon>Caldilineaceae</taxon>
    </lineage>
</organism>
<feature type="transmembrane region" description="Helical" evidence="1">
    <location>
        <begin position="20"/>
        <end position="38"/>
    </location>
</feature>
<keyword evidence="1" id="KW-0812">Transmembrane</keyword>
<gene>
    <name evidence="2" type="ORF">F4Y42_14295</name>
</gene>
<evidence type="ECO:0000313" key="2">
    <source>
        <dbReference type="EMBL" id="MXY94608.1"/>
    </source>
</evidence>
<dbReference type="EMBL" id="VXRG01000117">
    <property type="protein sequence ID" value="MXY94608.1"/>
    <property type="molecule type" value="Genomic_DNA"/>
</dbReference>